<comment type="caution">
    <text evidence="5">The sequence shown here is derived from an EMBL/GenBank/DDBJ whole genome shotgun (WGS) entry which is preliminary data.</text>
</comment>
<organism evidence="5 6">
    <name type="scientific">Penstemon davidsonii</name>
    <dbReference type="NCBI Taxonomy" id="160366"/>
    <lineage>
        <taxon>Eukaryota</taxon>
        <taxon>Viridiplantae</taxon>
        <taxon>Streptophyta</taxon>
        <taxon>Embryophyta</taxon>
        <taxon>Tracheophyta</taxon>
        <taxon>Spermatophyta</taxon>
        <taxon>Magnoliopsida</taxon>
        <taxon>eudicotyledons</taxon>
        <taxon>Gunneridae</taxon>
        <taxon>Pentapetalae</taxon>
        <taxon>asterids</taxon>
        <taxon>lamiids</taxon>
        <taxon>Lamiales</taxon>
        <taxon>Plantaginaceae</taxon>
        <taxon>Cheloneae</taxon>
        <taxon>Penstemon</taxon>
    </lineage>
</organism>
<feature type="chain" id="PRO_5047363027" description="FAD-binding PCMH-type domain-containing protein" evidence="3">
    <location>
        <begin position="25"/>
        <end position="647"/>
    </location>
</feature>
<dbReference type="InterPro" id="IPR016167">
    <property type="entry name" value="FAD-bd_PCMH_sub1"/>
</dbReference>
<comment type="cofactor">
    <cofactor evidence="1">
        <name>FAD</name>
        <dbReference type="ChEBI" id="CHEBI:57692"/>
    </cofactor>
</comment>
<protein>
    <recommendedName>
        <fullName evidence="4">FAD-binding PCMH-type domain-containing protein</fullName>
    </recommendedName>
</protein>
<dbReference type="SUPFAM" id="SSF56176">
    <property type="entry name" value="FAD-binding/transporter-associated domain-like"/>
    <property type="match status" value="1"/>
</dbReference>
<evidence type="ECO:0000313" key="5">
    <source>
        <dbReference type="EMBL" id="KAK4492754.1"/>
    </source>
</evidence>
<keyword evidence="3" id="KW-0732">Signal</keyword>
<evidence type="ECO:0000256" key="2">
    <source>
        <dbReference type="SAM" id="MobiDB-lite"/>
    </source>
</evidence>
<dbReference type="InterPro" id="IPR016169">
    <property type="entry name" value="FAD-bd_PCMH_sub2"/>
</dbReference>
<dbReference type="EMBL" id="JAYDYQ010001086">
    <property type="protein sequence ID" value="KAK4492754.1"/>
    <property type="molecule type" value="Genomic_DNA"/>
</dbReference>
<dbReference type="PROSITE" id="PS51387">
    <property type="entry name" value="FAD_PCMH"/>
    <property type="match status" value="1"/>
</dbReference>
<dbReference type="Gene3D" id="3.40.462.20">
    <property type="match status" value="1"/>
</dbReference>
<dbReference type="InterPro" id="IPR036318">
    <property type="entry name" value="FAD-bd_PCMH-like_sf"/>
</dbReference>
<dbReference type="PANTHER" id="PTHR32448">
    <property type="entry name" value="OS08G0158400 PROTEIN"/>
    <property type="match status" value="1"/>
</dbReference>
<reference evidence="5 6" key="1">
    <citation type="journal article" date="2023" name="bioRxiv">
        <title>Genome report: Whole genome sequence and annotation of Penstemon davidsonii.</title>
        <authorList>
            <person name="Ostevik K.L."/>
            <person name="Alabady M."/>
            <person name="Zhang M."/>
            <person name="Rausher M.D."/>
        </authorList>
    </citation>
    <scope>NUCLEOTIDE SEQUENCE [LARGE SCALE GENOMIC DNA]</scope>
    <source>
        <strain evidence="5">DNT005</strain>
        <tissue evidence="5">Whole leaf</tissue>
    </source>
</reference>
<dbReference type="Gene3D" id="3.30.465.10">
    <property type="match status" value="1"/>
</dbReference>
<feature type="signal peptide" evidence="3">
    <location>
        <begin position="1"/>
        <end position="24"/>
    </location>
</feature>
<accession>A0ABR0DU41</accession>
<feature type="domain" description="FAD-binding PCMH-type" evidence="4">
    <location>
        <begin position="74"/>
        <end position="251"/>
    </location>
</feature>
<name>A0ABR0DU41_9LAMI</name>
<dbReference type="Proteomes" id="UP001291926">
    <property type="component" value="Unassembled WGS sequence"/>
</dbReference>
<dbReference type="InterPro" id="IPR006094">
    <property type="entry name" value="Oxid_FAD_bind_N"/>
</dbReference>
<gene>
    <name evidence="5" type="ORF">RD792_000073</name>
</gene>
<keyword evidence="6" id="KW-1185">Reference proteome</keyword>
<evidence type="ECO:0000256" key="3">
    <source>
        <dbReference type="SAM" id="SignalP"/>
    </source>
</evidence>
<dbReference type="InterPro" id="IPR016166">
    <property type="entry name" value="FAD-bd_PCMH"/>
</dbReference>
<dbReference type="Pfam" id="PF01565">
    <property type="entry name" value="FAD_binding_4"/>
    <property type="match status" value="1"/>
</dbReference>
<evidence type="ECO:0000256" key="1">
    <source>
        <dbReference type="ARBA" id="ARBA00001974"/>
    </source>
</evidence>
<evidence type="ECO:0000313" key="6">
    <source>
        <dbReference type="Proteomes" id="UP001291926"/>
    </source>
</evidence>
<sequence length="647" mass="71355">MKSSISSILTISIIFLVFSSYASSQTVEQKFYQCINLNSELSIPFPTAFSTPQNASFNSILQSTAQNLRCLDPSIPKPLLIFTPLTEKHVQVAVICAKELKNIHLRVRSGGHDYECLSYISKTIEPFVIVDLSKLRSISVDIQDNSALVQAGATLGELYYTISQKSKSHGFPAGVCPTVGLGGYITGGGYGALMRRYGLAADNAIDAHIVDAEGRILDRESMGEDLFWAIRGGGGGSFGIILSWKVRLVPVPKTVTVFNVPKTPEQNGTKLLYKWLHIADKLDEDLFLRAIVQVVEKRITTDYNAVFLGKTERLIQILEESFPELGITKKDCIQMSWIESILYIGGFPPKTPPEVLLQAKPLFKSHFKAKSDFVREPIPETGIEGLWKRLSEEDSSPLVIFNPYGGRMSKISESEIPFPHRKGVICKIQYVIAWDSDEPEVEAKHVDWIRRLYDYMGPYVSKFPREAYVNYRDLDLGMNEKGSSRATGLARTLTLDSRDLGSHQTGDGLGSNEPDDGLASPPRPAARPEDWDGGGGRGGGPQVLPVAPKSIGARKNAYYFCIVHYTSAHDIRLSLHPHPKFGCPTISPSTIAPAGNQTCDISSNTICRTSDATSCPKSIGIRKDAYHSLIVHSHKRPRYSIVTLPAH</sequence>
<proteinExistence type="predicted"/>
<dbReference type="Gene3D" id="3.30.43.10">
    <property type="entry name" value="Uridine Diphospho-n-acetylenolpyruvylglucosamine Reductase, domain 2"/>
    <property type="match status" value="1"/>
</dbReference>
<evidence type="ECO:0000259" key="4">
    <source>
        <dbReference type="PROSITE" id="PS51387"/>
    </source>
</evidence>
<feature type="region of interest" description="Disordered" evidence="2">
    <location>
        <begin position="495"/>
        <end position="547"/>
    </location>
</feature>